<accession>A0A7S8FAN8</accession>
<name>A0A7S8FAN8_9BACT</name>
<organism evidence="2 3">
    <name type="scientific">Candidatus Nitrospira kreftii</name>
    <dbReference type="NCBI Taxonomy" id="2652173"/>
    <lineage>
        <taxon>Bacteria</taxon>
        <taxon>Pseudomonadati</taxon>
        <taxon>Nitrospirota</taxon>
        <taxon>Nitrospiria</taxon>
        <taxon>Nitrospirales</taxon>
        <taxon>Nitrospiraceae</taxon>
        <taxon>Nitrospira</taxon>
    </lineage>
</organism>
<keyword evidence="1" id="KW-0812">Transmembrane</keyword>
<feature type="transmembrane region" description="Helical" evidence="1">
    <location>
        <begin position="132"/>
        <end position="150"/>
    </location>
</feature>
<keyword evidence="1" id="KW-1133">Transmembrane helix</keyword>
<proteinExistence type="predicted"/>
<evidence type="ECO:0000313" key="2">
    <source>
        <dbReference type="EMBL" id="QPD02348.1"/>
    </source>
</evidence>
<dbReference type="Proteomes" id="UP000593737">
    <property type="component" value="Chromosome"/>
</dbReference>
<gene>
    <name evidence="2" type="ORF">Nkreftii_000122</name>
</gene>
<dbReference type="KEGG" id="nkf:Nkreftii_000122"/>
<sequence length="160" mass="16836">MKTSWKTGISFGLTSGVITTLGLMVGLHSGTHSRAIVIGGIVTIAIADAMSDALGIHVSEESKNSGSTSHIWEATLATFAAKFLVSATFLIPVLFSPLDQAIVISVIWGLFLLTVLSFFIARAQGIAPWGVIGEHVFIALCVVAITHAVGDWVKGFVDVK</sequence>
<feature type="transmembrane region" description="Helical" evidence="1">
    <location>
        <begin position="35"/>
        <end position="59"/>
    </location>
</feature>
<evidence type="ECO:0008006" key="4">
    <source>
        <dbReference type="Google" id="ProtNLM"/>
    </source>
</evidence>
<reference evidence="2 3" key="1">
    <citation type="journal article" date="2020" name="ISME J.">
        <title>Enrichment and physiological characterization of a novel comammox Nitrospira indicates ammonium inhibition of complete nitrification.</title>
        <authorList>
            <person name="Sakoula D."/>
            <person name="Koch H."/>
            <person name="Frank J."/>
            <person name="Jetten M.S.M."/>
            <person name="van Kessel M.A.H.J."/>
            <person name="Lucker S."/>
        </authorList>
    </citation>
    <scope>NUCLEOTIDE SEQUENCE [LARGE SCALE GENOMIC DNA]</scope>
    <source>
        <strain evidence="2">Comreactor17</strain>
    </source>
</reference>
<protein>
    <recommendedName>
        <fullName evidence="4">Integral membrane protein</fullName>
    </recommendedName>
</protein>
<evidence type="ECO:0000313" key="3">
    <source>
        <dbReference type="Proteomes" id="UP000593737"/>
    </source>
</evidence>
<dbReference type="AlphaFoldDB" id="A0A7S8FAN8"/>
<keyword evidence="1" id="KW-0472">Membrane</keyword>
<feature type="transmembrane region" description="Helical" evidence="1">
    <location>
        <begin position="101"/>
        <end position="120"/>
    </location>
</feature>
<dbReference type="EMBL" id="CP047423">
    <property type="protein sequence ID" value="QPD02348.1"/>
    <property type="molecule type" value="Genomic_DNA"/>
</dbReference>
<feature type="transmembrane region" description="Helical" evidence="1">
    <location>
        <begin position="71"/>
        <end position="95"/>
    </location>
</feature>
<feature type="transmembrane region" description="Helical" evidence="1">
    <location>
        <begin position="7"/>
        <end position="29"/>
    </location>
</feature>
<evidence type="ECO:0000256" key="1">
    <source>
        <dbReference type="SAM" id="Phobius"/>
    </source>
</evidence>